<keyword evidence="1" id="KW-0732">Signal</keyword>
<dbReference type="PROSITE" id="PS51257">
    <property type="entry name" value="PROKAR_LIPOPROTEIN"/>
    <property type="match status" value="1"/>
</dbReference>
<feature type="signal peptide" evidence="1">
    <location>
        <begin position="1"/>
        <end position="22"/>
    </location>
</feature>
<organism evidence="2 3">
    <name type="scientific">Candidatus Gallipaludibacter merdavium</name>
    <dbReference type="NCBI Taxonomy" id="2840839"/>
    <lineage>
        <taxon>Bacteria</taxon>
        <taxon>Pseudomonadati</taxon>
        <taxon>Bacteroidota</taxon>
        <taxon>Bacteroidia</taxon>
        <taxon>Bacteroidales</taxon>
        <taxon>Candidatus Gallipaludibacter</taxon>
    </lineage>
</organism>
<comment type="caution">
    <text evidence="2">The sequence shown here is derived from an EMBL/GenBank/DDBJ whole genome shotgun (WGS) entry which is preliminary data.</text>
</comment>
<evidence type="ECO:0000313" key="3">
    <source>
        <dbReference type="Proteomes" id="UP000823641"/>
    </source>
</evidence>
<accession>A0A9D9N4I8</accession>
<gene>
    <name evidence="2" type="ORF">IAA73_07870</name>
</gene>
<evidence type="ECO:0000256" key="1">
    <source>
        <dbReference type="SAM" id="SignalP"/>
    </source>
</evidence>
<evidence type="ECO:0000313" key="2">
    <source>
        <dbReference type="EMBL" id="MBO8460231.1"/>
    </source>
</evidence>
<name>A0A9D9N4I8_9BACT</name>
<protein>
    <recommendedName>
        <fullName evidence="4">Lipoprotein</fullName>
    </recommendedName>
</protein>
<reference evidence="2" key="1">
    <citation type="submission" date="2020-10" db="EMBL/GenBank/DDBJ databases">
        <authorList>
            <person name="Gilroy R."/>
        </authorList>
    </citation>
    <scope>NUCLEOTIDE SEQUENCE</scope>
    <source>
        <strain evidence="2">G3-3990</strain>
    </source>
</reference>
<evidence type="ECO:0008006" key="4">
    <source>
        <dbReference type="Google" id="ProtNLM"/>
    </source>
</evidence>
<dbReference type="AlphaFoldDB" id="A0A9D9N4I8"/>
<feature type="chain" id="PRO_5039550585" description="Lipoprotein" evidence="1">
    <location>
        <begin position="23"/>
        <end position="135"/>
    </location>
</feature>
<dbReference type="Proteomes" id="UP000823641">
    <property type="component" value="Unassembled WGS sequence"/>
</dbReference>
<dbReference type="EMBL" id="JADIMG010000074">
    <property type="protein sequence ID" value="MBO8460231.1"/>
    <property type="molecule type" value="Genomic_DNA"/>
</dbReference>
<reference evidence="2" key="2">
    <citation type="journal article" date="2021" name="PeerJ">
        <title>Extensive microbial diversity within the chicken gut microbiome revealed by metagenomics and culture.</title>
        <authorList>
            <person name="Gilroy R."/>
            <person name="Ravi A."/>
            <person name="Getino M."/>
            <person name="Pursley I."/>
            <person name="Horton D.L."/>
            <person name="Alikhan N.F."/>
            <person name="Baker D."/>
            <person name="Gharbi K."/>
            <person name="Hall N."/>
            <person name="Watson M."/>
            <person name="Adriaenssens E.M."/>
            <person name="Foster-Nyarko E."/>
            <person name="Jarju S."/>
            <person name="Secka A."/>
            <person name="Antonio M."/>
            <person name="Oren A."/>
            <person name="Chaudhuri R.R."/>
            <person name="La Ragione R."/>
            <person name="Hildebrand F."/>
            <person name="Pallen M.J."/>
        </authorList>
    </citation>
    <scope>NUCLEOTIDE SEQUENCE</scope>
    <source>
        <strain evidence="2">G3-3990</strain>
    </source>
</reference>
<proteinExistence type="predicted"/>
<sequence length="135" mass="15481">MRKTLKYSCLSLIMTISLCACPTEPDIDRYNLALHFRDASGKDLTKGIELEEWSYGESIETADWGVIPSDLYELGIVPRNYYNGELLEGPDRFPALYVEELEMNRFDGVGYCLSNSFTWSKEGNDVRKLTYKINT</sequence>